<accession>A0A0J1HKI0</accession>
<dbReference type="Pfam" id="PF06124">
    <property type="entry name" value="DUF960"/>
    <property type="match status" value="1"/>
</dbReference>
<evidence type="ECO:0008006" key="3">
    <source>
        <dbReference type="Google" id="ProtNLM"/>
    </source>
</evidence>
<dbReference type="AlphaFoldDB" id="A0A0J1HKI0"/>
<dbReference type="Proteomes" id="UP000035904">
    <property type="component" value="Unassembled WGS sequence"/>
</dbReference>
<evidence type="ECO:0000313" key="1">
    <source>
        <dbReference type="EMBL" id="KLV14261.1"/>
    </source>
</evidence>
<comment type="caution">
    <text evidence="1">The sequence shown here is derived from an EMBL/GenBank/DDBJ whole genome shotgun (WGS) entry which is preliminary data.</text>
</comment>
<dbReference type="InterPro" id="IPR009303">
    <property type="entry name" value="DUF960"/>
</dbReference>
<dbReference type="RefSeq" id="WP_047957147.1">
    <property type="nucleotide sequence ID" value="NZ_LDPG01000034.1"/>
</dbReference>
<gene>
    <name evidence="1" type="ORF">ABW01_28090</name>
</gene>
<sequence length="106" mass="12735">MKLRNIYRQCYGTASIDKMLPSLITKSIWDFFKTQILKKNNSLLSYRHIFDLKLEDNYLVLNYQQESPDFKIRSKTNVKVDKLPLEHRIWIIDNGKSFIMMLPTDY</sequence>
<protein>
    <recommendedName>
        <fullName evidence="3">DUF960 domain-containing protein</fullName>
    </recommendedName>
</protein>
<name>A0A0J1HKI0_BACAN</name>
<evidence type="ECO:0000313" key="2">
    <source>
        <dbReference type="Proteomes" id="UP000035904"/>
    </source>
</evidence>
<reference evidence="1 2" key="1">
    <citation type="submission" date="2015-05" db="EMBL/GenBank/DDBJ databases">
        <title>Whole genome sequence and identification of bacterial endophytes from Costus igneus.</title>
        <authorList>
            <person name="Lee Y.P."/>
            <person name="Gan H.M."/>
            <person name="Eng W."/>
            <person name="Wheatley M.S."/>
            <person name="Caraballo A."/>
            <person name="Polter S."/>
            <person name="Savka M.A."/>
            <person name="Hudson A.O."/>
        </authorList>
    </citation>
    <scope>NUCLEOTIDE SEQUENCE [LARGE SCALE GENOMIC DNA]</scope>
    <source>
        <strain evidence="1 2">RIT375</strain>
    </source>
</reference>
<dbReference type="PATRIC" id="fig|1392.242.peg.4446"/>
<proteinExistence type="predicted"/>
<dbReference type="EMBL" id="LDPG01000034">
    <property type="protein sequence ID" value="KLV14261.1"/>
    <property type="molecule type" value="Genomic_DNA"/>
</dbReference>
<organism evidence="1 2">
    <name type="scientific">Bacillus anthracis</name>
    <name type="common">anthrax bacterium</name>
    <dbReference type="NCBI Taxonomy" id="1392"/>
    <lineage>
        <taxon>Bacteria</taxon>
        <taxon>Bacillati</taxon>
        <taxon>Bacillota</taxon>
        <taxon>Bacilli</taxon>
        <taxon>Bacillales</taxon>
        <taxon>Bacillaceae</taxon>
        <taxon>Bacillus</taxon>
        <taxon>Bacillus cereus group</taxon>
    </lineage>
</organism>
<dbReference type="Gene3D" id="3.10.450.150">
    <property type="entry name" value="enterococcus faecalis protein"/>
    <property type="match status" value="1"/>
</dbReference>